<accession>A0ABZ2GXC3</accession>
<reference evidence="2 3" key="1">
    <citation type="submission" date="2024-01" db="EMBL/GenBank/DDBJ databases">
        <title>Draft genome sequences of nine bacterial species from freshwater ponds near Washington, DC.</title>
        <authorList>
            <person name="Pavloudi C."/>
            <person name="Oliver L."/>
            <person name="Slattery K."/>
            <person name="Lissner G."/>
            <person name="Saw J.H."/>
        </authorList>
    </citation>
    <scope>NUCLEOTIDE SEQUENCE [LARGE SCALE GENOMIC DNA]</scope>
    <source>
        <strain evidence="3">TB1-E2</strain>
    </source>
</reference>
<protein>
    <recommendedName>
        <fullName evidence="4">Carboxypeptidase regulatory-like domain-containing protein</fullName>
    </recommendedName>
</protein>
<feature type="chain" id="PRO_5046645835" description="Carboxypeptidase regulatory-like domain-containing protein" evidence="1">
    <location>
        <begin position="22"/>
        <end position="173"/>
    </location>
</feature>
<organism evidence="2 3">
    <name type="scientific">Janthinobacterium aestuarii</name>
    <dbReference type="NCBI Taxonomy" id="2985511"/>
    <lineage>
        <taxon>Bacteria</taxon>
        <taxon>Pseudomonadati</taxon>
        <taxon>Pseudomonadota</taxon>
        <taxon>Betaproteobacteria</taxon>
        <taxon>Burkholderiales</taxon>
        <taxon>Oxalobacteraceae</taxon>
        <taxon>Janthinobacterium</taxon>
    </lineage>
</organism>
<feature type="signal peptide" evidence="1">
    <location>
        <begin position="1"/>
        <end position="21"/>
    </location>
</feature>
<dbReference type="PROSITE" id="PS51257">
    <property type="entry name" value="PROKAR_LIPOPROTEIN"/>
    <property type="match status" value="1"/>
</dbReference>
<dbReference type="Proteomes" id="UP001373909">
    <property type="component" value="Chromosome"/>
</dbReference>
<dbReference type="SUPFAM" id="SSF117074">
    <property type="entry name" value="Hypothetical protein PA1324"/>
    <property type="match status" value="1"/>
</dbReference>
<dbReference type="RefSeq" id="WP_139143435.1">
    <property type="nucleotide sequence ID" value="NZ_CP142523.1"/>
</dbReference>
<gene>
    <name evidence="2" type="ORF">OPV09_13435</name>
</gene>
<evidence type="ECO:0000256" key="1">
    <source>
        <dbReference type="SAM" id="SignalP"/>
    </source>
</evidence>
<keyword evidence="3" id="KW-1185">Reference proteome</keyword>
<evidence type="ECO:0000313" key="3">
    <source>
        <dbReference type="Proteomes" id="UP001373909"/>
    </source>
</evidence>
<evidence type="ECO:0008006" key="4">
    <source>
        <dbReference type="Google" id="ProtNLM"/>
    </source>
</evidence>
<name>A0ABZ2GXC3_9BURK</name>
<sequence>MKITKIVLVASLAALLGGCVAPQRPSFTPLPFDAVEYDALPKSGTGIVKGQVFAKTVGGTVKKGAGNAVLLIPVTKYRQQWYQAVLMEGRAAAVSQDPRYSTYDKTKTTDGEGRFEFNEVPPGQYYVLSNVNWETISDNEYSRRLGLLDQQGGLVVRTVEVKNGATTEAILNR</sequence>
<evidence type="ECO:0000313" key="2">
    <source>
        <dbReference type="EMBL" id="WWO49046.1"/>
    </source>
</evidence>
<dbReference type="EMBL" id="CP142523">
    <property type="protein sequence ID" value="WWO49046.1"/>
    <property type="molecule type" value="Genomic_DNA"/>
</dbReference>
<keyword evidence="1" id="KW-0732">Signal</keyword>
<proteinExistence type="predicted"/>